<dbReference type="Pfam" id="PF01656">
    <property type="entry name" value="CbiA"/>
    <property type="match status" value="1"/>
</dbReference>
<dbReference type="Proteomes" id="UP000249396">
    <property type="component" value="Unassembled WGS sequence"/>
</dbReference>
<evidence type="ECO:0000259" key="3">
    <source>
        <dbReference type="Pfam" id="PF01656"/>
    </source>
</evidence>
<sequence length="257" mass="28925">MSQETDQQPLSLIQYTHTKVTRTTPDILRQRRTIMGLKNDPHIDIFRQLRTKVLKKLRENKWNSLAITSASADAGKSFLTANLAIALAMEVNQTVLVVDADLRNPNVGWYFGLDIEKGLLDYLNEDIPLSSILINPGFQRLVILPGKGFTTHSSELLSSPKMVTLVNELKYKYDSRIILFDTPPLLASDDTLLFMPNFDAALLIVEDGKTTAQDIRRSLQILEETELMGIVLNKSRERMGDAYYAAYSQPVAEPVDV</sequence>
<dbReference type="InterPro" id="IPR005702">
    <property type="entry name" value="Wzc-like_C"/>
</dbReference>
<gene>
    <name evidence="4" type="ORF">DM484_07210</name>
</gene>
<dbReference type="SUPFAM" id="SSF52540">
    <property type="entry name" value="P-loop containing nucleoside triphosphate hydrolases"/>
    <property type="match status" value="1"/>
</dbReference>
<dbReference type="CDD" id="cd05387">
    <property type="entry name" value="BY-kinase"/>
    <property type="match status" value="1"/>
</dbReference>
<dbReference type="PANTHER" id="PTHR32309">
    <property type="entry name" value="TYROSINE-PROTEIN KINASE"/>
    <property type="match status" value="1"/>
</dbReference>
<dbReference type="InterPro" id="IPR027417">
    <property type="entry name" value="P-loop_NTPase"/>
</dbReference>
<name>A0A2W4RFS2_9GAMM</name>
<keyword evidence="1" id="KW-0547">Nucleotide-binding</keyword>
<comment type="caution">
    <text evidence="4">The sequence shown here is derived from an EMBL/GenBank/DDBJ whole genome shotgun (WGS) entry which is preliminary data.</text>
</comment>
<feature type="domain" description="CobQ/CobB/MinD/ParA nucleotide binding" evidence="3">
    <location>
        <begin position="65"/>
        <end position="242"/>
    </location>
</feature>
<dbReference type="InterPro" id="IPR002586">
    <property type="entry name" value="CobQ/CobB/MinD/ParA_Nub-bd_dom"/>
</dbReference>
<reference evidence="4 5" key="1">
    <citation type="journal article" date="2018" name="Aquat. Microb. Ecol.">
        <title>Gammaproteobacterial methanotrophs dominate.</title>
        <authorList>
            <person name="Rissanen A.J."/>
            <person name="Saarenheimo J."/>
            <person name="Tiirola M."/>
            <person name="Peura S."/>
            <person name="Aalto S.L."/>
            <person name="Karvinen A."/>
            <person name="Nykanen H."/>
        </authorList>
    </citation>
    <scope>NUCLEOTIDE SEQUENCE [LARGE SCALE GENOMIC DNA]</scope>
    <source>
        <strain evidence="4">AMbin10</strain>
    </source>
</reference>
<evidence type="ECO:0000313" key="5">
    <source>
        <dbReference type="Proteomes" id="UP000249396"/>
    </source>
</evidence>
<protein>
    <submittedName>
        <fullName evidence="4">Exopolysaccharide biosynthesis protein</fullName>
    </submittedName>
</protein>
<dbReference type="AlphaFoldDB" id="A0A2W4RFS2"/>
<organism evidence="4 5">
    <name type="scientific">Candidatus Methylumidiphilus alinenensis</name>
    <dbReference type="NCBI Taxonomy" id="2202197"/>
    <lineage>
        <taxon>Bacteria</taxon>
        <taxon>Pseudomonadati</taxon>
        <taxon>Pseudomonadota</taxon>
        <taxon>Gammaproteobacteria</taxon>
        <taxon>Methylococcales</taxon>
        <taxon>Candidatus Methylumidiphilus</taxon>
    </lineage>
</organism>
<evidence type="ECO:0000313" key="4">
    <source>
        <dbReference type="EMBL" id="PZN82003.1"/>
    </source>
</evidence>
<evidence type="ECO:0000256" key="1">
    <source>
        <dbReference type="ARBA" id="ARBA00022741"/>
    </source>
</evidence>
<dbReference type="EMBL" id="QJPH01000240">
    <property type="protein sequence ID" value="PZN82003.1"/>
    <property type="molecule type" value="Genomic_DNA"/>
</dbReference>
<evidence type="ECO:0000256" key="2">
    <source>
        <dbReference type="ARBA" id="ARBA00022840"/>
    </source>
</evidence>
<keyword evidence="2" id="KW-0067">ATP-binding</keyword>
<dbReference type="InterPro" id="IPR050445">
    <property type="entry name" value="Bact_polysacc_biosynth/exp"/>
</dbReference>
<proteinExistence type="predicted"/>
<dbReference type="Gene3D" id="3.40.50.300">
    <property type="entry name" value="P-loop containing nucleotide triphosphate hydrolases"/>
    <property type="match status" value="1"/>
</dbReference>
<accession>A0A2W4RFS2</accession>
<dbReference type="PANTHER" id="PTHR32309:SF31">
    <property type="entry name" value="CAPSULAR EXOPOLYSACCHARIDE FAMILY"/>
    <property type="match status" value="1"/>
</dbReference>